<dbReference type="eggNOG" id="COG3146">
    <property type="taxonomic scope" value="Bacteria"/>
</dbReference>
<keyword evidence="2" id="KW-1185">Reference proteome</keyword>
<protein>
    <recommendedName>
        <fullName evidence="3">BioF2-like acetyltransferase domain-containing protein</fullName>
    </recommendedName>
</protein>
<gene>
    <name evidence="1" type="ORF">SaccyDRAFT_4923</name>
</gene>
<evidence type="ECO:0000313" key="1">
    <source>
        <dbReference type="EMBL" id="EHR63719.1"/>
    </source>
</evidence>
<dbReference type="HOGENOM" id="CLU_787298_0_0_11"/>
<dbReference type="Proteomes" id="UP000002791">
    <property type="component" value="Chromosome"/>
</dbReference>
<organism evidence="1 2">
    <name type="scientific">Saccharomonospora cyanea NA-134</name>
    <dbReference type="NCBI Taxonomy" id="882082"/>
    <lineage>
        <taxon>Bacteria</taxon>
        <taxon>Bacillati</taxon>
        <taxon>Actinomycetota</taxon>
        <taxon>Actinomycetes</taxon>
        <taxon>Pseudonocardiales</taxon>
        <taxon>Pseudonocardiaceae</taxon>
        <taxon>Saccharomonospora</taxon>
    </lineage>
</organism>
<proteinExistence type="predicted"/>
<evidence type="ECO:0008006" key="3">
    <source>
        <dbReference type="Google" id="ProtNLM"/>
    </source>
</evidence>
<dbReference type="OrthoDB" id="3687960at2"/>
<reference evidence="1 2" key="1">
    <citation type="submission" date="2011-11" db="EMBL/GenBank/DDBJ databases">
        <title>The Noncontiguous Finished sequence of Saccharomonospora cyanea NA-134.</title>
        <authorList>
            <consortium name="US DOE Joint Genome Institute"/>
            <person name="Lucas S."/>
            <person name="Han J."/>
            <person name="Lapidus A."/>
            <person name="Cheng J.-F."/>
            <person name="Goodwin L."/>
            <person name="Pitluck S."/>
            <person name="Peters L."/>
            <person name="Ovchinnikova G."/>
            <person name="Lu M."/>
            <person name="Detter J.C."/>
            <person name="Han C."/>
            <person name="Tapia R."/>
            <person name="Land M."/>
            <person name="Hauser L."/>
            <person name="Kyrpides N."/>
            <person name="Ivanova N."/>
            <person name="Pagani I."/>
            <person name="Brambilla E.-M."/>
            <person name="Klenk H.-P."/>
            <person name="Woyke T."/>
        </authorList>
    </citation>
    <scope>NUCLEOTIDE SEQUENCE [LARGE SCALE GENOMIC DNA]</scope>
    <source>
        <strain evidence="1 2">NA-134</strain>
    </source>
</reference>
<accession>H5XN86</accession>
<evidence type="ECO:0000313" key="2">
    <source>
        <dbReference type="Proteomes" id="UP000002791"/>
    </source>
</evidence>
<dbReference type="EMBL" id="CM001440">
    <property type="protein sequence ID" value="EHR63719.1"/>
    <property type="molecule type" value="Genomic_DNA"/>
</dbReference>
<sequence length="352" mass="39174">MTESIEIADPRTEPEPFGWSDFRVRRRLHAVWDYALLTLEAWAARNPPLLVVVRDGARIVAGAAVLVCTPRLRRAYASVPRRGRRPVAPVWAEVYQPWLSGFPGVVFADGLDDDARAAVLRRLERALARYLGVATLGVFYRSVDADLARALGGRGRIVRQVDTVSVLHNTFTSREDWLAALSKSRRMSVKRALKEVEGWVGRGQVVVRLGPARTDLDGGEVADLINRHRLERGIPALDVRSPLLSSYFHSFVRRSDVITLTYRDSEERLLAVNTLLDHPQCLVKQHWAARSLADGGLRNLLFDAYARAVDQLVGKGVAELSAGRRPHDLKETLGFAGKPVYGVVVPRPVMGR</sequence>
<name>H5XN86_9PSEU</name>
<dbReference type="RefSeq" id="WP_005460205.1">
    <property type="nucleotide sequence ID" value="NZ_CM001440.1"/>
</dbReference>
<dbReference type="STRING" id="882082.SaccyDRAFT_4923"/>
<dbReference type="AlphaFoldDB" id="H5XN86"/>